<evidence type="ECO:0000313" key="1">
    <source>
        <dbReference type="EMBL" id="PXW88846.1"/>
    </source>
</evidence>
<reference evidence="1 2" key="1">
    <citation type="submission" date="2018-05" db="EMBL/GenBank/DDBJ databases">
        <title>Genomic Encyclopedia of Type Strains, Phase IV (KMG-IV): sequencing the most valuable type-strain genomes for metagenomic binning, comparative biology and taxonomic classification.</title>
        <authorList>
            <person name="Goeker M."/>
        </authorList>
    </citation>
    <scope>NUCLEOTIDE SEQUENCE [LARGE SCALE GENOMIC DNA]</scope>
    <source>
        <strain evidence="1 2">DSM 28556</strain>
    </source>
</reference>
<dbReference type="EMBL" id="QJJQ01000003">
    <property type="protein sequence ID" value="PXW88846.1"/>
    <property type="molecule type" value="Genomic_DNA"/>
</dbReference>
<organism evidence="1 2">
    <name type="scientific">Pseudogracilibacillus auburnensis</name>
    <dbReference type="NCBI Taxonomy" id="1494959"/>
    <lineage>
        <taxon>Bacteria</taxon>
        <taxon>Bacillati</taxon>
        <taxon>Bacillota</taxon>
        <taxon>Bacilli</taxon>
        <taxon>Bacillales</taxon>
        <taxon>Bacillaceae</taxon>
        <taxon>Pseudogracilibacillus</taxon>
    </lineage>
</organism>
<dbReference type="AlphaFoldDB" id="A0A2V3W575"/>
<protein>
    <submittedName>
        <fullName evidence="1">Uncharacterized protein</fullName>
    </submittedName>
</protein>
<gene>
    <name evidence="1" type="ORF">DFR56_103352</name>
</gene>
<name>A0A2V3W575_9BACI</name>
<evidence type="ECO:0000313" key="2">
    <source>
        <dbReference type="Proteomes" id="UP000247978"/>
    </source>
</evidence>
<proteinExistence type="predicted"/>
<sequence length="73" mass="8744">MLTATNSIEKMTTKTNEEMEHAFSHIMDQFRQINSKYGLMVGEEIKELYDQKIELIHFSKGYIERIEERTKKM</sequence>
<keyword evidence="2" id="KW-1185">Reference proteome</keyword>
<comment type="caution">
    <text evidence="1">The sequence shown here is derived from an EMBL/GenBank/DDBJ whole genome shotgun (WGS) entry which is preliminary data.</text>
</comment>
<accession>A0A2V3W575</accession>
<dbReference type="Proteomes" id="UP000247978">
    <property type="component" value="Unassembled WGS sequence"/>
</dbReference>
<dbReference type="RefSeq" id="WP_207521560.1">
    <property type="nucleotide sequence ID" value="NZ_JADIJL010000070.1"/>
</dbReference>